<protein>
    <submittedName>
        <fullName evidence="2">Uncharacterized protein</fullName>
    </submittedName>
</protein>
<proteinExistence type="predicted"/>
<organism evidence="2 3">
    <name type="scientific">Zopfia rhizophila CBS 207.26</name>
    <dbReference type="NCBI Taxonomy" id="1314779"/>
    <lineage>
        <taxon>Eukaryota</taxon>
        <taxon>Fungi</taxon>
        <taxon>Dikarya</taxon>
        <taxon>Ascomycota</taxon>
        <taxon>Pezizomycotina</taxon>
        <taxon>Dothideomycetes</taxon>
        <taxon>Dothideomycetes incertae sedis</taxon>
        <taxon>Zopfiaceae</taxon>
        <taxon>Zopfia</taxon>
    </lineage>
</organism>
<accession>A0A6A6EUV5</accession>
<evidence type="ECO:0000313" key="3">
    <source>
        <dbReference type="Proteomes" id="UP000800200"/>
    </source>
</evidence>
<sequence>MAFGLFSAVSGGSFLWLEMIPFSLSIFFSTSCSILYFSFEKTCKMFDFLAAFMRRRLAKISMVLKVAFLSIFLCPSAFFSA</sequence>
<keyword evidence="3" id="KW-1185">Reference proteome</keyword>
<dbReference type="AlphaFoldDB" id="A0A6A6EUV5"/>
<evidence type="ECO:0000313" key="2">
    <source>
        <dbReference type="EMBL" id="KAF2194772.1"/>
    </source>
</evidence>
<dbReference type="Proteomes" id="UP000800200">
    <property type="component" value="Unassembled WGS sequence"/>
</dbReference>
<gene>
    <name evidence="2" type="ORF">K469DRAFT_133131</name>
</gene>
<keyword evidence="1" id="KW-0472">Membrane</keyword>
<feature type="transmembrane region" description="Helical" evidence="1">
    <location>
        <begin position="20"/>
        <end position="39"/>
    </location>
</feature>
<keyword evidence="1" id="KW-1133">Transmembrane helix</keyword>
<name>A0A6A6EUV5_9PEZI</name>
<feature type="transmembrane region" description="Helical" evidence="1">
    <location>
        <begin position="60"/>
        <end position="79"/>
    </location>
</feature>
<evidence type="ECO:0000256" key="1">
    <source>
        <dbReference type="SAM" id="Phobius"/>
    </source>
</evidence>
<keyword evidence="1" id="KW-0812">Transmembrane</keyword>
<dbReference type="EMBL" id="ML994611">
    <property type="protein sequence ID" value="KAF2194772.1"/>
    <property type="molecule type" value="Genomic_DNA"/>
</dbReference>
<reference evidence="2" key="1">
    <citation type="journal article" date="2020" name="Stud. Mycol.">
        <title>101 Dothideomycetes genomes: a test case for predicting lifestyles and emergence of pathogens.</title>
        <authorList>
            <person name="Haridas S."/>
            <person name="Albert R."/>
            <person name="Binder M."/>
            <person name="Bloem J."/>
            <person name="Labutti K."/>
            <person name="Salamov A."/>
            <person name="Andreopoulos B."/>
            <person name="Baker S."/>
            <person name="Barry K."/>
            <person name="Bills G."/>
            <person name="Bluhm B."/>
            <person name="Cannon C."/>
            <person name="Castanera R."/>
            <person name="Culley D."/>
            <person name="Daum C."/>
            <person name="Ezra D."/>
            <person name="Gonzalez J."/>
            <person name="Henrissat B."/>
            <person name="Kuo A."/>
            <person name="Liang C."/>
            <person name="Lipzen A."/>
            <person name="Lutzoni F."/>
            <person name="Magnuson J."/>
            <person name="Mondo S."/>
            <person name="Nolan M."/>
            <person name="Ohm R."/>
            <person name="Pangilinan J."/>
            <person name="Park H.-J."/>
            <person name="Ramirez L."/>
            <person name="Alfaro M."/>
            <person name="Sun H."/>
            <person name="Tritt A."/>
            <person name="Yoshinaga Y."/>
            <person name="Zwiers L.-H."/>
            <person name="Turgeon B."/>
            <person name="Goodwin S."/>
            <person name="Spatafora J."/>
            <person name="Crous P."/>
            <person name="Grigoriev I."/>
        </authorList>
    </citation>
    <scope>NUCLEOTIDE SEQUENCE</scope>
    <source>
        <strain evidence="2">CBS 207.26</strain>
    </source>
</reference>